<organism evidence="2 3">
    <name type="scientific">Candolleomyces aberdarensis</name>
    <dbReference type="NCBI Taxonomy" id="2316362"/>
    <lineage>
        <taxon>Eukaryota</taxon>
        <taxon>Fungi</taxon>
        <taxon>Dikarya</taxon>
        <taxon>Basidiomycota</taxon>
        <taxon>Agaricomycotina</taxon>
        <taxon>Agaricomycetes</taxon>
        <taxon>Agaricomycetidae</taxon>
        <taxon>Agaricales</taxon>
        <taxon>Agaricineae</taxon>
        <taxon>Psathyrellaceae</taxon>
        <taxon>Candolleomyces</taxon>
    </lineage>
</organism>
<name>A0A4Q2D8N1_9AGAR</name>
<feature type="region of interest" description="Disordered" evidence="1">
    <location>
        <begin position="152"/>
        <end position="260"/>
    </location>
</feature>
<sequence length="426" mass="46153">MNGSFLAPPNSPLRIPGLPGNLETIISDSGQVLNQTLDESDVTFVRDLVESHGIPALRLAMTKLTLTRILFCLGNEKPPLLLEVEKQLWGVVARASKAEGCLFNDLLNVLKNLPWDELDALSPADKSWFKLEVIPEEPPPLTTAPMSPVSVVHAPSVPQPSSSTLESKRPAIDVNQGNLDVTTSVVQVSDNTNNSKNRKETQKPTGQKRKRGKKKKAGSGSKKPRVDDGTEEDLADGSSLAKGDNPQRELSPMSPSTTIYNMTDARPLTRSFQRLLNGSPNSSPISNPATVLPSPTPTEVSLPLDPSTVATLSCNSSTATDLSFGSSTIIDPPITQSPRILSDAQFSLWVPPKHEIERLTLTPGPSGRSMYTPIDVDTLYSFKPTDPPDPGKRTMEIKIISKPTISVASVRCFSSYPMYVDLVVKR</sequence>
<evidence type="ECO:0000313" key="3">
    <source>
        <dbReference type="Proteomes" id="UP000290288"/>
    </source>
</evidence>
<feature type="compositionally biased region" description="Low complexity" evidence="1">
    <location>
        <begin position="152"/>
        <end position="163"/>
    </location>
</feature>
<accession>A0A4Q2D8N1</accession>
<dbReference type="OrthoDB" id="3064837at2759"/>
<proteinExistence type="predicted"/>
<feature type="compositionally biased region" description="Low complexity" evidence="1">
    <location>
        <begin position="277"/>
        <end position="288"/>
    </location>
</feature>
<gene>
    <name evidence="2" type="ORF">EST38_g10207</name>
</gene>
<comment type="caution">
    <text evidence="2">The sequence shown here is derived from an EMBL/GenBank/DDBJ whole genome shotgun (WGS) entry which is preliminary data.</text>
</comment>
<evidence type="ECO:0000313" key="2">
    <source>
        <dbReference type="EMBL" id="RXW15649.1"/>
    </source>
</evidence>
<evidence type="ECO:0000256" key="1">
    <source>
        <dbReference type="SAM" id="MobiDB-lite"/>
    </source>
</evidence>
<dbReference type="EMBL" id="SDEE01000528">
    <property type="protein sequence ID" value="RXW15649.1"/>
    <property type="molecule type" value="Genomic_DNA"/>
</dbReference>
<feature type="region of interest" description="Disordered" evidence="1">
    <location>
        <begin position="276"/>
        <end position="301"/>
    </location>
</feature>
<dbReference type="Proteomes" id="UP000290288">
    <property type="component" value="Unassembled WGS sequence"/>
</dbReference>
<reference evidence="2 3" key="1">
    <citation type="submission" date="2019-01" db="EMBL/GenBank/DDBJ databases">
        <title>Draft genome sequence of Psathyrella aberdarensis IHI B618.</title>
        <authorList>
            <person name="Buettner E."/>
            <person name="Kellner H."/>
        </authorList>
    </citation>
    <scope>NUCLEOTIDE SEQUENCE [LARGE SCALE GENOMIC DNA]</scope>
    <source>
        <strain evidence="2 3">IHI B618</strain>
    </source>
</reference>
<feature type="compositionally biased region" description="Polar residues" evidence="1">
    <location>
        <begin position="175"/>
        <end position="195"/>
    </location>
</feature>
<feature type="compositionally biased region" description="Basic residues" evidence="1">
    <location>
        <begin position="206"/>
        <end position="217"/>
    </location>
</feature>
<dbReference type="AlphaFoldDB" id="A0A4Q2D8N1"/>
<protein>
    <submittedName>
        <fullName evidence="2">Uncharacterized protein</fullName>
    </submittedName>
</protein>
<keyword evidence="3" id="KW-1185">Reference proteome</keyword>